<evidence type="ECO:0000313" key="2">
    <source>
        <dbReference type="EMBL" id="OIQ78494.1"/>
    </source>
</evidence>
<comment type="similarity">
    <text evidence="1">Belongs to the SCO1/2 family.</text>
</comment>
<dbReference type="Pfam" id="PF02630">
    <property type="entry name" value="SCO1-SenC"/>
    <property type="match status" value="1"/>
</dbReference>
<dbReference type="Gene3D" id="3.40.30.10">
    <property type="entry name" value="Glutaredoxin"/>
    <property type="match status" value="1"/>
</dbReference>
<evidence type="ECO:0000256" key="1">
    <source>
        <dbReference type="ARBA" id="ARBA00010996"/>
    </source>
</evidence>
<comment type="caution">
    <text evidence="2">The sequence shown here is derived from an EMBL/GenBank/DDBJ whole genome shotgun (WGS) entry which is preliminary data.</text>
</comment>
<dbReference type="SUPFAM" id="SSF52833">
    <property type="entry name" value="Thioredoxin-like"/>
    <property type="match status" value="1"/>
</dbReference>
<dbReference type="InterPro" id="IPR036249">
    <property type="entry name" value="Thioredoxin-like_sf"/>
</dbReference>
<accession>A0A1J5Q498</accession>
<name>A0A1J5Q498_9ZZZZ</name>
<dbReference type="PANTHER" id="PTHR12151">
    <property type="entry name" value="ELECTRON TRANSPORT PROTIN SCO1/SENC FAMILY MEMBER"/>
    <property type="match status" value="1"/>
</dbReference>
<reference evidence="2" key="1">
    <citation type="submission" date="2016-10" db="EMBL/GenBank/DDBJ databases">
        <title>Sequence of Gallionella enrichment culture.</title>
        <authorList>
            <person name="Poehlein A."/>
            <person name="Muehling M."/>
            <person name="Daniel R."/>
        </authorList>
    </citation>
    <scope>NUCLEOTIDE SEQUENCE</scope>
</reference>
<dbReference type="CDD" id="cd02968">
    <property type="entry name" value="SCO"/>
    <property type="match status" value="1"/>
</dbReference>
<organism evidence="2">
    <name type="scientific">mine drainage metagenome</name>
    <dbReference type="NCBI Taxonomy" id="410659"/>
    <lineage>
        <taxon>unclassified sequences</taxon>
        <taxon>metagenomes</taxon>
        <taxon>ecological metagenomes</taxon>
    </lineage>
</organism>
<dbReference type="InterPro" id="IPR003782">
    <property type="entry name" value="SCO1/SenC"/>
</dbReference>
<sequence length="188" mass="20423">MVITPFLTICQDVCPMISANFGRLAQTISKAGLDSKIALVELTVDPETDTPSRLAAYQKIYGARPNWSFYTGEPAAVSQVLGALGIAFEKTMLTPAEMKTGNPDWLTGKVWNYDVSHQDAVIIIGPDGHEKWLEEGIANTQGNSIPDSLKKYLSEDGRSNLQTPDPNGSWTNSDVLAELSKLGGFKFS</sequence>
<gene>
    <name evidence="2" type="ORF">GALL_398020</name>
</gene>
<proteinExistence type="inferred from homology"/>
<dbReference type="EMBL" id="MLJW01001389">
    <property type="protein sequence ID" value="OIQ78494.1"/>
    <property type="molecule type" value="Genomic_DNA"/>
</dbReference>
<dbReference type="AlphaFoldDB" id="A0A1J5Q498"/>
<protein>
    <submittedName>
        <fullName evidence="2">SCO1/SenC</fullName>
    </submittedName>
</protein>
<dbReference type="PANTHER" id="PTHR12151:SF25">
    <property type="entry name" value="LINALOOL DEHYDRATASE_ISOMERASE DOMAIN-CONTAINING PROTEIN"/>
    <property type="match status" value="1"/>
</dbReference>